<feature type="region of interest" description="Disordered" evidence="1">
    <location>
        <begin position="2300"/>
        <end position="2338"/>
    </location>
</feature>
<feature type="compositionally biased region" description="Polar residues" evidence="1">
    <location>
        <begin position="2149"/>
        <end position="2161"/>
    </location>
</feature>
<name>A0AAV4P3Z4_9ARAC</name>
<evidence type="ECO:0000256" key="1">
    <source>
        <dbReference type="SAM" id="MobiDB-lite"/>
    </source>
</evidence>
<accession>A0AAV4P3Z4</accession>
<dbReference type="EMBL" id="BPLQ01002337">
    <property type="protein sequence ID" value="GIX91749.1"/>
    <property type="molecule type" value="Genomic_DNA"/>
</dbReference>
<keyword evidence="3" id="KW-1185">Reference proteome</keyword>
<feature type="region of interest" description="Disordered" evidence="1">
    <location>
        <begin position="2088"/>
        <end position="2111"/>
    </location>
</feature>
<dbReference type="Proteomes" id="UP001054837">
    <property type="component" value="Unassembled WGS sequence"/>
</dbReference>
<protein>
    <submittedName>
        <fullName evidence="2">Uncharacterized protein</fullName>
    </submittedName>
</protein>
<gene>
    <name evidence="2" type="ORF">CDAR_4981</name>
</gene>
<reference evidence="2 3" key="1">
    <citation type="submission" date="2021-06" db="EMBL/GenBank/DDBJ databases">
        <title>Caerostris darwini draft genome.</title>
        <authorList>
            <person name="Kono N."/>
            <person name="Arakawa K."/>
        </authorList>
    </citation>
    <scope>NUCLEOTIDE SEQUENCE [LARGE SCALE GENOMIC DNA]</scope>
</reference>
<comment type="caution">
    <text evidence="2">The sequence shown here is derived from an EMBL/GenBank/DDBJ whole genome shotgun (WGS) entry which is preliminary data.</text>
</comment>
<feature type="compositionally biased region" description="Basic residues" evidence="1">
    <location>
        <begin position="2314"/>
        <end position="2338"/>
    </location>
</feature>
<feature type="region of interest" description="Disordered" evidence="1">
    <location>
        <begin position="2142"/>
        <end position="2161"/>
    </location>
</feature>
<evidence type="ECO:0000313" key="3">
    <source>
        <dbReference type="Proteomes" id="UP001054837"/>
    </source>
</evidence>
<organism evidence="2 3">
    <name type="scientific">Caerostris darwini</name>
    <dbReference type="NCBI Taxonomy" id="1538125"/>
    <lineage>
        <taxon>Eukaryota</taxon>
        <taxon>Metazoa</taxon>
        <taxon>Ecdysozoa</taxon>
        <taxon>Arthropoda</taxon>
        <taxon>Chelicerata</taxon>
        <taxon>Arachnida</taxon>
        <taxon>Araneae</taxon>
        <taxon>Araneomorphae</taxon>
        <taxon>Entelegynae</taxon>
        <taxon>Araneoidea</taxon>
        <taxon>Araneidae</taxon>
        <taxon>Caerostris</taxon>
    </lineage>
</organism>
<evidence type="ECO:0000313" key="2">
    <source>
        <dbReference type="EMBL" id="GIX91749.1"/>
    </source>
</evidence>
<proteinExistence type="predicted"/>
<sequence length="2338" mass="265703">MFEDKYASFSTQKPVKLPTDFSSTTDLPYLSIHKIKEVDKIGTFVAPTTNSLHTVTNKIKNVHTDELFTNMFEDKYASFSTQKPVKLPTDFSSTTDLPYFSTHKIKEVDKIRTYVQPATNSLDTVTNVHTDQLFTNIFEDKYASFSTQKPVKLPTDFSSTTDLPYLSIHKIKEVDKIGTFVAPTTNSLHTVTNKIKNVHTDELFTNMFEDKYASFSTQKPVKLPTRFFFNNKFAIFFTTHKIKEVDKIRTYVQPATNSLDTVTNVHTDQLFTNIFEDKYASFSTQKPVKLPTDFSSTTDLPYLSIHKIKEVDKIGTFVAPTTNSLHTVTNKIKNVHTDELFTNMFEDKYASFSTQKPVKLPTDFSSTTNLPYLSTHKIKEVDKIRTYVQPATNSLDTVTNKIKNVHTDELFTNIFEDKYASFSTQKPVKLPTDFSSTTDLPYLSIHKIKEVDKIGTFVAPTTNSLHTVTNKIKNVHTDELFTNMFEDKYASFSTQKPVKLPTNFSSTTDLPYFSTHKIKEVDKIRTYVQPATNSLDTVTNVHTDQLFTNIFEDKYASFSTQKPVKLPTDFSSTTDLPYLSIHKIKEVDKIGTFVAPTTNSLHTVTNKIKNVHTDELFTNMFEDKYASFSTQKPVKLPTNFSSTTDLPYFSTHKIKEVDKIRTYVQPATNSLDTVTNVHTDELFTNIFEDKYASFSTQKPVKLPTDFSSTTDLPYLSIHKIKEVDKIGTFVAPTTNSLHTVTNKIKNVHTDELFTNMFEDKYASFSTQKPVKLPTDFSSTTNLPYLSTHKIKEVDKIRTYVQPATNSLDTVTNVHTDQLFTNIFEDKYASFSTQKPVKLPTDFSSTTDLPYLSIHKIKEVDKIGTFVAPTTNSLHTVTNKIKNVHTDELFTNMFEDKYASFSTQKPVKLPTNFSSTTNLPYFSTHKIKEVDKIRTYVQPATNSLDTVTNVHTDQLFTNIFEDKYASFSTQKPVKLPTDFSSTTDLPYLSIHKIKEVDKIGTFVAPTTNSLHTVTNKIKNVHTDELFTNMFEDKYASFSTQKPVKLPTDFSSTTNLPYLSTHKIKEVDKIRTYVQPATNSLDTVTNVHTDELFTNIFEDKYASFSTQKPVKLPTDFSSTTDLPYLSIHKIKEVDKIGTFVAPTTNSLHTVTNKIKNVHTDELFTNMFEDKYASFSTQKPVKLPTNFSSTTDLPYFSTHKIKEVDKIRTYVQPATNSLDTVTNVHTDQLFTNIFEDKYASFSTQKPVKLPTDFSSTTDLPYLSIHKIKEVDKIGTFVAPTTNSLHTVTNKIKNVHTDELFTNMFEDKYASFSTQKPVKLPTNFSSTTDLPYFSTHKIKEVDKIRTYVQPATNSLDTVTNVHTDQLFTNIFEDKYASFSTQKPVKLPTDFSSTTDLPYLSIHKIKEVDKIGTFVAPTTNSLHTVTNKIKNVHTDELFTNMFEDKYASFSTQKPVKLPTNFSSTTDLPYLSTHKIKEVDKIRTYVQPATNSLDTVTNVHTDQLFTNIFEDKYASFSTQKPVKLPTDFSSTTDLPYLSIHKIKEVDKIGTFVAPTTNSLHTVTNKIKNVHTDELFTNMFEDKYASFSTQKPVKLPTNFSSTTDLPYFSTHKIKEVDKIGTGFNDDYIPSIIETTTKINVHYFSPTISTSKETKNDNQNKYSTTTGLQDKSLTSYKPLKFSSPHPGYSVTYTTKHSDDKIKGTQLISISNKLDHPVDSKELVQDSVSPLPIYMTPKEPFYTNKYDKEQKYSYSFNPQNKYKTTVKSLKIPSDSLNHISTLYPAIYVTENNKDKEYTLFSSPEEQFIKPLVSLYFKSATSEYVKKPLMTKIIHNVTVPEIYDEENLQPTTAAPTSQNKELLTFPILQSSDYSDFHNAPAMKQAQVSNITPQNLMYRQNLQEFDILNRSQMLENFSTMEKDIDSSNKPLLYPTSKQYTKSTPSYNSGVFHKSVSTVHTSHAHSSRPTKKQLFNFTTKSTFSNNHKSLFNKSDSSLHAPSIYNSIPTKKILFYRATKPFILLPEKQLTKTTSSTKWLKFIPTKSYAATKQPTNPTLLNSTYITPHIQNYEGTLTKLKGHKIPSSTSPPTNWLKFLPTKSYTPKRQPTNPTLPNSTYTTPRIQNSEGTLTKIKTHKFPSSTSPPTKWLKFLSTKPDAPKTQPTNITLPNSTYTTPYIQKSEGTLTKIKAHKIPSSTSPPTKWLTLIPIKSNAARKRLTEPTLPNSTYITPHIQDSEGIQNKIRAHKISPSTKWLKFIPTKSYAATKQSIKPTLINSTYTTPHIQNSEGTLTRRTTSKIPYSSSQLSELVTKPLRYHLSTKSPTKSSRRGRSKPKAKCKKSRRKSNPIPV</sequence>